<protein>
    <submittedName>
        <fullName evidence="1">Uncharacterized protein</fullName>
    </submittedName>
</protein>
<dbReference type="EMBL" id="JAWDGP010003485">
    <property type="protein sequence ID" value="KAK3773927.1"/>
    <property type="molecule type" value="Genomic_DNA"/>
</dbReference>
<evidence type="ECO:0000313" key="2">
    <source>
        <dbReference type="Proteomes" id="UP001283361"/>
    </source>
</evidence>
<sequence>MVKLLGRKIIDSLFRTIKNPNWHPEVIEQTSGLREMPSCACRNISAYAGTGNPRKVLDEMRSKYSSDIEARVFDCLKYFSRHEELTDLWLVLGKTLEYHGE</sequence>
<reference evidence="1" key="1">
    <citation type="journal article" date="2023" name="G3 (Bethesda)">
        <title>A reference genome for the long-term kleptoplast-retaining sea slug Elysia crispata morphotype clarki.</title>
        <authorList>
            <person name="Eastman K.E."/>
            <person name="Pendleton A.L."/>
            <person name="Shaikh M.A."/>
            <person name="Suttiyut T."/>
            <person name="Ogas R."/>
            <person name="Tomko P."/>
            <person name="Gavelis G."/>
            <person name="Widhalm J.R."/>
            <person name="Wisecaver J.H."/>
        </authorList>
    </citation>
    <scope>NUCLEOTIDE SEQUENCE</scope>
    <source>
        <strain evidence="1">ECLA1</strain>
    </source>
</reference>
<comment type="caution">
    <text evidence="1">The sequence shown here is derived from an EMBL/GenBank/DDBJ whole genome shotgun (WGS) entry which is preliminary data.</text>
</comment>
<proteinExistence type="predicted"/>
<evidence type="ECO:0000313" key="1">
    <source>
        <dbReference type="EMBL" id="KAK3773927.1"/>
    </source>
</evidence>
<organism evidence="1 2">
    <name type="scientific">Elysia crispata</name>
    <name type="common">lettuce slug</name>
    <dbReference type="NCBI Taxonomy" id="231223"/>
    <lineage>
        <taxon>Eukaryota</taxon>
        <taxon>Metazoa</taxon>
        <taxon>Spiralia</taxon>
        <taxon>Lophotrochozoa</taxon>
        <taxon>Mollusca</taxon>
        <taxon>Gastropoda</taxon>
        <taxon>Heterobranchia</taxon>
        <taxon>Euthyneura</taxon>
        <taxon>Panpulmonata</taxon>
        <taxon>Sacoglossa</taxon>
        <taxon>Placobranchoidea</taxon>
        <taxon>Plakobranchidae</taxon>
        <taxon>Elysia</taxon>
    </lineage>
</organism>
<name>A0AAE1DKL4_9GAST</name>
<dbReference type="Proteomes" id="UP001283361">
    <property type="component" value="Unassembled WGS sequence"/>
</dbReference>
<keyword evidence="2" id="KW-1185">Reference proteome</keyword>
<dbReference type="AlphaFoldDB" id="A0AAE1DKL4"/>
<accession>A0AAE1DKL4</accession>
<gene>
    <name evidence="1" type="ORF">RRG08_027262</name>
</gene>